<accession>A0A444TZ63</accession>
<dbReference type="Proteomes" id="UP000289886">
    <property type="component" value="Unassembled WGS sequence"/>
</dbReference>
<feature type="compositionally biased region" description="Basic and acidic residues" evidence="1">
    <location>
        <begin position="111"/>
        <end position="120"/>
    </location>
</feature>
<feature type="region of interest" description="Disordered" evidence="1">
    <location>
        <begin position="1"/>
        <end position="28"/>
    </location>
</feature>
<evidence type="ECO:0000256" key="1">
    <source>
        <dbReference type="SAM" id="MobiDB-lite"/>
    </source>
</evidence>
<feature type="region of interest" description="Disordered" evidence="1">
    <location>
        <begin position="89"/>
        <end position="137"/>
    </location>
</feature>
<evidence type="ECO:0000313" key="3">
    <source>
        <dbReference type="Proteomes" id="UP000289886"/>
    </source>
</evidence>
<proteinExistence type="predicted"/>
<protein>
    <submittedName>
        <fullName evidence="2">Uncharacterized protein</fullName>
    </submittedName>
</protein>
<dbReference type="EMBL" id="SCEB01215697">
    <property type="protein sequence ID" value="RXM28179.1"/>
    <property type="molecule type" value="Genomic_DNA"/>
</dbReference>
<feature type="compositionally biased region" description="Basic and acidic residues" evidence="1">
    <location>
        <begin position="128"/>
        <end position="137"/>
    </location>
</feature>
<feature type="compositionally biased region" description="Polar residues" evidence="1">
    <location>
        <begin position="1"/>
        <end position="18"/>
    </location>
</feature>
<comment type="caution">
    <text evidence="2">The sequence shown here is derived from an EMBL/GenBank/DDBJ whole genome shotgun (WGS) entry which is preliminary data.</text>
</comment>
<evidence type="ECO:0000313" key="2">
    <source>
        <dbReference type="EMBL" id="RXM28179.1"/>
    </source>
</evidence>
<keyword evidence="3" id="KW-1185">Reference proteome</keyword>
<dbReference type="AlphaFoldDB" id="A0A444TZ63"/>
<organism evidence="2 3">
    <name type="scientific">Acipenser ruthenus</name>
    <name type="common">Sterlet sturgeon</name>
    <dbReference type="NCBI Taxonomy" id="7906"/>
    <lineage>
        <taxon>Eukaryota</taxon>
        <taxon>Metazoa</taxon>
        <taxon>Chordata</taxon>
        <taxon>Craniata</taxon>
        <taxon>Vertebrata</taxon>
        <taxon>Euteleostomi</taxon>
        <taxon>Actinopterygii</taxon>
        <taxon>Chondrostei</taxon>
        <taxon>Acipenseriformes</taxon>
        <taxon>Acipenseridae</taxon>
        <taxon>Acipenser</taxon>
    </lineage>
</organism>
<sequence length="137" mass="15051">MWACALSSTPGVSPSSLGGNRAYGAPSETGAYSTVAVDGENKAEKRLGDGEVMKIKYALYGDNGKYMKEYDQQEMKMETDIKAEMHTMENCGDGEQRNKEIIGSGENLAGEDSKIMKESNEEQTNTEMESKEEKTNK</sequence>
<gene>
    <name evidence="2" type="ORF">EOD39_9986</name>
</gene>
<name>A0A444TZ63_ACIRT</name>
<reference evidence="2 3" key="1">
    <citation type="submission" date="2019-01" db="EMBL/GenBank/DDBJ databases">
        <title>Draft Genome and Complete Hox-Cluster Characterization of the Sterlet Sturgeon (Acipenser ruthenus).</title>
        <authorList>
            <person name="Wei Q."/>
        </authorList>
    </citation>
    <scope>NUCLEOTIDE SEQUENCE [LARGE SCALE GENOMIC DNA]</scope>
    <source>
        <strain evidence="2">WHYD16114868_AA</strain>
        <tissue evidence="2">Blood</tissue>
    </source>
</reference>